<dbReference type="GO" id="GO:0005886">
    <property type="term" value="C:plasma membrane"/>
    <property type="evidence" value="ECO:0007669"/>
    <property type="project" value="UniProtKB-SubCell"/>
</dbReference>
<gene>
    <name evidence="15" type="ORF">C8E03_10424</name>
    <name evidence="16" type="ORF">CG710_016395</name>
</gene>
<keyword evidence="8" id="KW-0067">ATP-binding</keyword>
<evidence type="ECO:0000256" key="4">
    <source>
        <dbReference type="ARBA" id="ARBA00022679"/>
    </source>
</evidence>
<evidence type="ECO:0000256" key="8">
    <source>
        <dbReference type="ARBA" id="ARBA00022840"/>
    </source>
</evidence>
<sequence length="602" mass="68656">MSNKIRYFYRNISLKYKILIGILLISTACLILISASCYKYLSDTYEQDTYENAEYALDIGASDFKEEVESVILNANKFISISRVCNIIESFSNPKDMKEYVKHYNYIQTPLKSYIRTNSYIDTIVLIGENGDFYGVSDIGWNHKREDLFENDDQEAEGIRMLPAQINPLTKLNTVIPLVIPITTLEKNRPIISGSIEEATGNLVIYLNSDKILNSLSKVNKSPDSIIYIANEAGESINLKAETFISKITDLNEFKDEISNVTTDYKFTYEMNYDSYIVMARDVGICNLKLVSITSKNQLLGRLNTIQLFIVSIWGICTALSIFLSLLISHFITRKIGKLTKDVQNIERGCYQVKDSNSLDEVGQLRDSINSMYLTIQAQIGKIKREEEERTKAEINILSEQINPHFLYNTLDCINWEILSGEKEMASNMIGSLSDFLRIGLSHGAQTITFKEEIAHAENYLYIMNQRSELNIKFICCIDKQLEQYRIVKLILQPLVENAIKHGFTNVDFTAMGIVPTIELNIKQEVNHINILVCDNGAGIDISKAKQLLNAVTSQDTNHHVGLNNIYRRLCSVYGQAEFEFYTTPFFKNIVKIVIPIKIKER</sequence>
<reference evidence="16" key="3">
    <citation type="submission" date="2018-07" db="EMBL/GenBank/DDBJ databases">
        <authorList>
            <person name="Quirk P.G."/>
            <person name="Krulwich T.A."/>
        </authorList>
    </citation>
    <scope>NUCLEOTIDE SEQUENCE</scope>
    <source>
        <strain evidence="16">CCRI-19302</strain>
    </source>
</reference>
<feature type="transmembrane region" description="Helical" evidence="13">
    <location>
        <begin position="306"/>
        <end position="328"/>
    </location>
</feature>
<evidence type="ECO:0000256" key="12">
    <source>
        <dbReference type="SAM" id="Coils"/>
    </source>
</evidence>
<dbReference type="SUPFAM" id="SSF55874">
    <property type="entry name" value="ATPase domain of HSP90 chaperone/DNA topoisomerase II/histidine kinase"/>
    <property type="match status" value="1"/>
</dbReference>
<reference evidence="15 18" key="2">
    <citation type="submission" date="2018-05" db="EMBL/GenBank/DDBJ databases">
        <title>Genomic Encyclopedia of Type Strains, Phase IV (KMG-IV): sequencing the most valuable type-strain genomes for metagenomic binning, comparative biology and taxonomic classification.</title>
        <authorList>
            <person name="Goeker M."/>
        </authorList>
    </citation>
    <scope>NUCLEOTIDE SEQUENCE [LARGE SCALE GENOMIC DNA]</scope>
    <source>
        <strain evidence="15 18">DSM 28816</strain>
    </source>
</reference>
<dbReference type="EMBL" id="QICS01000004">
    <property type="protein sequence ID" value="PXV91017.1"/>
    <property type="molecule type" value="Genomic_DNA"/>
</dbReference>
<evidence type="ECO:0000256" key="11">
    <source>
        <dbReference type="ARBA" id="ARBA00023136"/>
    </source>
</evidence>
<dbReference type="Pfam" id="PF06580">
    <property type="entry name" value="His_kinase"/>
    <property type="match status" value="1"/>
</dbReference>
<dbReference type="InterPro" id="IPR050640">
    <property type="entry name" value="Bact_2-comp_sensor_kinase"/>
</dbReference>
<keyword evidence="12" id="KW-0175">Coiled coil</keyword>
<evidence type="ECO:0000256" key="2">
    <source>
        <dbReference type="ARBA" id="ARBA00022475"/>
    </source>
</evidence>
<dbReference type="OrthoDB" id="9809348at2"/>
<evidence type="ECO:0000256" key="9">
    <source>
        <dbReference type="ARBA" id="ARBA00022989"/>
    </source>
</evidence>
<dbReference type="PANTHER" id="PTHR34220">
    <property type="entry name" value="SENSOR HISTIDINE KINASE YPDA"/>
    <property type="match status" value="1"/>
</dbReference>
<keyword evidence="17" id="KW-1185">Reference proteome</keyword>
<dbReference type="Gene3D" id="3.30.565.10">
    <property type="entry name" value="Histidine kinase-like ATPase, C-terminal domain"/>
    <property type="match status" value="1"/>
</dbReference>
<keyword evidence="3" id="KW-0597">Phosphoprotein</keyword>
<keyword evidence="9 13" id="KW-1133">Transmembrane helix</keyword>
<evidence type="ECO:0000256" key="10">
    <source>
        <dbReference type="ARBA" id="ARBA00023012"/>
    </source>
</evidence>
<dbReference type="Pfam" id="PF02518">
    <property type="entry name" value="HATPase_c"/>
    <property type="match status" value="1"/>
</dbReference>
<dbReference type="PANTHER" id="PTHR34220:SF11">
    <property type="entry name" value="SENSOR PROTEIN KINASE HPTS"/>
    <property type="match status" value="1"/>
</dbReference>
<keyword evidence="4" id="KW-0808">Transferase</keyword>
<evidence type="ECO:0000256" key="7">
    <source>
        <dbReference type="ARBA" id="ARBA00022777"/>
    </source>
</evidence>
<evidence type="ECO:0000259" key="14">
    <source>
        <dbReference type="PROSITE" id="PS50885"/>
    </source>
</evidence>
<dbReference type="CDD" id="cd06225">
    <property type="entry name" value="HAMP"/>
    <property type="match status" value="1"/>
</dbReference>
<dbReference type="InterPro" id="IPR003660">
    <property type="entry name" value="HAMP_dom"/>
</dbReference>
<accession>A0A255HZM5</accession>
<comment type="caution">
    <text evidence="15">The sequence shown here is derived from an EMBL/GenBank/DDBJ whole genome shotgun (WGS) entry which is preliminary data.</text>
</comment>
<dbReference type="GO" id="GO:0005524">
    <property type="term" value="F:ATP binding"/>
    <property type="evidence" value="ECO:0007669"/>
    <property type="project" value="UniProtKB-KW"/>
</dbReference>
<dbReference type="InterPro" id="IPR003594">
    <property type="entry name" value="HATPase_dom"/>
</dbReference>
<evidence type="ECO:0000256" key="6">
    <source>
        <dbReference type="ARBA" id="ARBA00022741"/>
    </source>
</evidence>
<dbReference type="InterPro" id="IPR036890">
    <property type="entry name" value="HATPase_C_sf"/>
</dbReference>
<comment type="subcellular location">
    <subcellularLocation>
        <location evidence="1">Cell membrane</location>
        <topology evidence="1">Multi-pass membrane protein</topology>
    </subcellularLocation>
</comment>
<keyword evidence="10" id="KW-0902">Two-component regulatory system</keyword>
<dbReference type="RefSeq" id="WP_094380169.1">
    <property type="nucleotide sequence ID" value="NZ_NOKA02000048.1"/>
</dbReference>
<evidence type="ECO:0000256" key="1">
    <source>
        <dbReference type="ARBA" id="ARBA00004651"/>
    </source>
</evidence>
<keyword evidence="2" id="KW-1003">Cell membrane</keyword>
<evidence type="ECO:0000313" key="17">
    <source>
        <dbReference type="Proteomes" id="UP000216411"/>
    </source>
</evidence>
<name>A0A255HZM5_9FIRM</name>
<protein>
    <submittedName>
        <fullName evidence="16">HAMP domain-containing protein</fullName>
    </submittedName>
    <submittedName>
        <fullName evidence="15">Two-component system sensor histidine kinase YesM</fullName>
    </submittedName>
</protein>
<dbReference type="EMBL" id="NOKA02000048">
    <property type="protein sequence ID" value="RDY30116.1"/>
    <property type="molecule type" value="Genomic_DNA"/>
</dbReference>
<dbReference type="PROSITE" id="PS51257">
    <property type="entry name" value="PROKAR_LIPOPROTEIN"/>
    <property type="match status" value="1"/>
</dbReference>
<feature type="domain" description="HAMP" evidence="14">
    <location>
        <begin position="330"/>
        <end position="381"/>
    </location>
</feature>
<dbReference type="GO" id="GO:0000155">
    <property type="term" value="F:phosphorelay sensor kinase activity"/>
    <property type="evidence" value="ECO:0007669"/>
    <property type="project" value="InterPro"/>
</dbReference>
<keyword evidence="6" id="KW-0547">Nucleotide-binding</keyword>
<dbReference type="Proteomes" id="UP000247523">
    <property type="component" value="Unassembled WGS sequence"/>
</dbReference>
<evidence type="ECO:0000256" key="13">
    <source>
        <dbReference type="SAM" id="Phobius"/>
    </source>
</evidence>
<dbReference type="PROSITE" id="PS50885">
    <property type="entry name" value="HAMP"/>
    <property type="match status" value="1"/>
</dbReference>
<reference evidence="16 17" key="1">
    <citation type="journal article" date="2017" name="Genome Announc.">
        <title>Draft Genome Sequence of a Sporulating and Motile Strain of Lachnotalea glycerini Isolated from Water in Quebec City, Canada.</title>
        <authorList>
            <person name="Maheux A.F."/>
            <person name="Boudreau D.K."/>
            <person name="Berube E."/>
            <person name="Boissinot M."/>
            <person name="Raymond F."/>
            <person name="Brodeur S."/>
            <person name="Corbeil J."/>
            <person name="Isabel S."/>
            <person name="Omar R.F."/>
            <person name="Bergeron M.G."/>
        </authorList>
    </citation>
    <scope>NUCLEOTIDE SEQUENCE [LARGE SCALE GENOMIC DNA]</scope>
    <source>
        <strain evidence="16 17">CCRI-19302</strain>
    </source>
</reference>
<feature type="coiled-coil region" evidence="12">
    <location>
        <begin position="376"/>
        <end position="403"/>
    </location>
</feature>
<dbReference type="InterPro" id="IPR010559">
    <property type="entry name" value="Sig_transdc_His_kin_internal"/>
</dbReference>
<evidence type="ECO:0000256" key="3">
    <source>
        <dbReference type="ARBA" id="ARBA00022553"/>
    </source>
</evidence>
<evidence type="ECO:0000256" key="5">
    <source>
        <dbReference type="ARBA" id="ARBA00022692"/>
    </source>
</evidence>
<keyword evidence="5 13" id="KW-0812">Transmembrane</keyword>
<evidence type="ECO:0000313" key="16">
    <source>
        <dbReference type="EMBL" id="RDY30116.1"/>
    </source>
</evidence>
<dbReference type="Gene3D" id="6.10.340.10">
    <property type="match status" value="1"/>
</dbReference>
<evidence type="ECO:0000313" key="18">
    <source>
        <dbReference type="Proteomes" id="UP000247523"/>
    </source>
</evidence>
<proteinExistence type="predicted"/>
<dbReference type="AlphaFoldDB" id="A0A255HZM5"/>
<organism evidence="15 18">
    <name type="scientific">Lachnotalea glycerini</name>
    <dbReference type="NCBI Taxonomy" id="1763509"/>
    <lineage>
        <taxon>Bacteria</taxon>
        <taxon>Bacillati</taxon>
        <taxon>Bacillota</taxon>
        <taxon>Clostridia</taxon>
        <taxon>Lachnospirales</taxon>
        <taxon>Lachnospiraceae</taxon>
        <taxon>Lachnotalea</taxon>
    </lineage>
</organism>
<keyword evidence="11 13" id="KW-0472">Membrane</keyword>
<keyword evidence="7 15" id="KW-0418">Kinase</keyword>
<dbReference type="Proteomes" id="UP000216411">
    <property type="component" value="Unassembled WGS sequence"/>
</dbReference>
<evidence type="ECO:0000313" key="15">
    <source>
        <dbReference type="EMBL" id="PXV91017.1"/>
    </source>
</evidence>